<proteinExistence type="predicted"/>
<gene>
    <name evidence="2" type="ORF">Amme_018_042</name>
</gene>
<keyword evidence="1" id="KW-1133">Transmembrane helix</keyword>
<comment type="caution">
    <text evidence="2">The sequence shown here is derived from an EMBL/GenBank/DDBJ whole genome shotgun (WGS) entry which is preliminary data.</text>
</comment>
<protein>
    <submittedName>
        <fullName evidence="2">Uncharacterized protein</fullName>
    </submittedName>
</protein>
<reference evidence="3" key="1">
    <citation type="journal article" date="2014" name="FEMS Microbiol. Lett.">
        <title>Draft Genomic DNA Sequence of the Facultatively Methylotrophic Bacterium Acidomonas methanolica type strain MB58.</title>
        <authorList>
            <person name="Higashiura N."/>
            <person name="Hadano H."/>
            <person name="Hirakawa H."/>
            <person name="Matsutani M."/>
            <person name="Takabe S."/>
            <person name="Matsushita K."/>
            <person name="Azuma Y."/>
        </authorList>
    </citation>
    <scope>NUCLEOTIDE SEQUENCE [LARGE SCALE GENOMIC DNA]</scope>
    <source>
        <strain evidence="3">MB58</strain>
    </source>
</reference>
<sequence length="157" mass="17236">MVTNHLGQSKGWLAACLCTNTTVLLPALAVLYTPYYPQPAREDGMTIAASNRLADPDGRAWLRAALKTVNAPLPVETPLEDMVDYVLSAHPDLHAAVRIAALIDEVPGPTISNLVSRRVFSYNELKAAMERIRPFGLDVTETENGRWITEMAGFEMV</sequence>
<keyword evidence="1" id="KW-0472">Membrane</keyword>
<reference evidence="2 3" key="2">
    <citation type="journal article" date="2014" name="FEMS Microbiol. Lett.">
        <title>Draft genomic DNA sequence of the facultatively methylotrophic bacterium Acidomonas methanolica type strain MB58.</title>
        <authorList>
            <person name="Higashiura N."/>
            <person name="Hadano H."/>
            <person name="Hirakawa H."/>
            <person name="Matsutani M."/>
            <person name="Takabe S."/>
            <person name="Matsushita K."/>
            <person name="Azuma Y."/>
        </authorList>
    </citation>
    <scope>NUCLEOTIDE SEQUENCE [LARGE SCALE GENOMIC DNA]</scope>
    <source>
        <strain evidence="2 3">MB58</strain>
    </source>
</reference>
<evidence type="ECO:0000313" key="3">
    <source>
        <dbReference type="Proteomes" id="UP000019760"/>
    </source>
</evidence>
<dbReference type="Proteomes" id="UP000019760">
    <property type="component" value="Unassembled WGS sequence"/>
</dbReference>
<dbReference type="EMBL" id="BAND01000018">
    <property type="protein sequence ID" value="GAJ28317.1"/>
    <property type="molecule type" value="Genomic_DNA"/>
</dbReference>
<organism evidence="2 3">
    <name type="scientific">Acidomonas methanolica NBRC 104435</name>
    <dbReference type="NCBI Taxonomy" id="1231351"/>
    <lineage>
        <taxon>Bacteria</taxon>
        <taxon>Pseudomonadati</taxon>
        <taxon>Pseudomonadota</taxon>
        <taxon>Alphaproteobacteria</taxon>
        <taxon>Acetobacterales</taxon>
        <taxon>Acetobacteraceae</taxon>
        <taxon>Acidomonas</taxon>
    </lineage>
</organism>
<evidence type="ECO:0000313" key="2">
    <source>
        <dbReference type="EMBL" id="GAJ28317.1"/>
    </source>
</evidence>
<evidence type="ECO:0000256" key="1">
    <source>
        <dbReference type="SAM" id="Phobius"/>
    </source>
</evidence>
<keyword evidence="3" id="KW-1185">Reference proteome</keyword>
<keyword evidence="1" id="KW-0812">Transmembrane</keyword>
<name>A0A023D2G0_ACIMT</name>
<accession>A0A023D2G0</accession>
<feature type="transmembrane region" description="Helical" evidence="1">
    <location>
        <begin position="12"/>
        <end position="32"/>
    </location>
</feature>
<dbReference type="AlphaFoldDB" id="A0A023D2G0"/>